<dbReference type="InterPro" id="IPR050642">
    <property type="entry name" value="PDH_E1_Alpha_Subunit"/>
</dbReference>
<dbReference type="InterPro" id="IPR029061">
    <property type="entry name" value="THDP-binding"/>
</dbReference>
<dbReference type="InterPro" id="IPR001017">
    <property type="entry name" value="DH_E1"/>
</dbReference>
<proteinExistence type="predicted"/>
<sequence length="356" mass="37897">MPRHLASASAAAALATATATSTAMTPMTPSIPSAQLELATSLLRSMERIRLVEEAIADRYSRQQMRCPVHLSIGQEAAAAGVCAALRADDLAMSGHRSHAHYLAKGGNLDAMIAEMHGRATGCCGGRGGSMHLIDRAAGFLGAVPIVGSTIPIATGLAFADKQRGIQRVTVAFLGDAATEEGVFHESLNFAQLHRLPIIYACENNLYSVYSPMRVRQPDTRAIHQIAAGHGLRTLHGDGNDALAVHALASDAAASARAGEGPVFLELATYRWREHCGPGWDNHIGYRTEEEYLAWRALDPIARLQKRLTDAHAFDATAYATEIKAIQVEIDRAFAAAEAAPFPANASMADHVYAAA</sequence>
<feature type="signal peptide" evidence="4">
    <location>
        <begin position="1"/>
        <end position="23"/>
    </location>
</feature>
<name>A0ABZ1CCD0_9BACT</name>
<dbReference type="PANTHER" id="PTHR11516:SF60">
    <property type="entry name" value="PYRUVATE DEHYDROGENASE E1 COMPONENT SUBUNIT ALPHA"/>
    <property type="match status" value="1"/>
</dbReference>
<evidence type="ECO:0000259" key="5">
    <source>
        <dbReference type="Pfam" id="PF00676"/>
    </source>
</evidence>
<reference evidence="6 7" key="2">
    <citation type="submission" date="2023-12" db="EMBL/GenBank/DDBJ databases">
        <title>Description of an unclassified Opitutus bacterium of Verrucomicrobiota.</title>
        <authorList>
            <person name="Zhang D.-F."/>
        </authorList>
    </citation>
    <scope>NUCLEOTIDE SEQUENCE [LARGE SCALE GENOMIC DNA]</scope>
    <source>
        <strain evidence="6 7">WL0086</strain>
    </source>
</reference>
<dbReference type="Pfam" id="PF00676">
    <property type="entry name" value="E1_dh"/>
    <property type="match status" value="1"/>
</dbReference>
<dbReference type="SUPFAM" id="SSF52518">
    <property type="entry name" value="Thiamin diphosphate-binding fold (THDP-binding)"/>
    <property type="match status" value="1"/>
</dbReference>
<dbReference type="EMBL" id="CP139781">
    <property type="protein sequence ID" value="WRQ89320.1"/>
    <property type="molecule type" value="Genomic_DNA"/>
</dbReference>
<dbReference type="Proteomes" id="UP000738431">
    <property type="component" value="Chromosome"/>
</dbReference>
<evidence type="ECO:0000313" key="6">
    <source>
        <dbReference type="EMBL" id="WRQ89320.1"/>
    </source>
</evidence>
<keyword evidence="3" id="KW-0786">Thiamine pyrophosphate</keyword>
<dbReference type="CDD" id="cd02000">
    <property type="entry name" value="TPP_E1_PDC_ADC_BCADC"/>
    <property type="match status" value="1"/>
</dbReference>
<comment type="cofactor">
    <cofactor evidence="1">
        <name>thiamine diphosphate</name>
        <dbReference type="ChEBI" id="CHEBI:58937"/>
    </cofactor>
</comment>
<gene>
    <name evidence="6" type="ORF">K1X11_007860</name>
</gene>
<dbReference type="PANTHER" id="PTHR11516">
    <property type="entry name" value="PYRUVATE DEHYDROGENASE E1 COMPONENT, ALPHA SUBUNIT BACTERIAL AND ORGANELLAR"/>
    <property type="match status" value="1"/>
</dbReference>
<evidence type="ECO:0000256" key="4">
    <source>
        <dbReference type="SAM" id="SignalP"/>
    </source>
</evidence>
<organism evidence="6 7">
    <name type="scientific">Actomonas aquatica</name>
    <dbReference type="NCBI Taxonomy" id="2866162"/>
    <lineage>
        <taxon>Bacteria</taxon>
        <taxon>Pseudomonadati</taxon>
        <taxon>Verrucomicrobiota</taxon>
        <taxon>Opitutia</taxon>
        <taxon>Opitutales</taxon>
        <taxon>Opitutaceae</taxon>
        <taxon>Actomonas</taxon>
    </lineage>
</organism>
<keyword evidence="4" id="KW-0732">Signal</keyword>
<keyword evidence="2" id="KW-0560">Oxidoreductase</keyword>
<feature type="chain" id="PRO_5045388200" evidence="4">
    <location>
        <begin position="24"/>
        <end position="356"/>
    </location>
</feature>
<dbReference type="RefSeq" id="WP_221029989.1">
    <property type="nucleotide sequence ID" value="NZ_CP139781.1"/>
</dbReference>
<protein>
    <submittedName>
        <fullName evidence="6">Thiamine pyrophosphate-dependent dehydrogenase E1 component subunit alpha</fullName>
    </submittedName>
</protein>
<dbReference type="Gene3D" id="3.40.50.970">
    <property type="match status" value="1"/>
</dbReference>
<accession>A0ABZ1CCD0</accession>
<evidence type="ECO:0000256" key="2">
    <source>
        <dbReference type="ARBA" id="ARBA00023002"/>
    </source>
</evidence>
<reference evidence="6 7" key="1">
    <citation type="submission" date="2021-08" db="EMBL/GenBank/DDBJ databases">
        <authorList>
            <person name="Zhang D."/>
            <person name="Zhang A."/>
            <person name="Wang L."/>
        </authorList>
    </citation>
    <scope>NUCLEOTIDE SEQUENCE [LARGE SCALE GENOMIC DNA]</scope>
    <source>
        <strain evidence="6 7">WL0086</strain>
    </source>
</reference>
<evidence type="ECO:0000256" key="3">
    <source>
        <dbReference type="ARBA" id="ARBA00023052"/>
    </source>
</evidence>
<feature type="domain" description="Dehydrogenase E1 component" evidence="5">
    <location>
        <begin position="45"/>
        <end position="343"/>
    </location>
</feature>
<keyword evidence="7" id="KW-1185">Reference proteome</keyword>
<evidence type="ECO:0000313" key="7">
    <source>
        <dbReference type="Proteomes" id="UP000738431"/>
    </source>
</evidence>
<evidence type="ECO:0000256" key="1">
    <source>
        <dbReference type="ARBA" id="ARBA00001964"/>
    </source>
</evidence>